<protein>
    <recommendedName>
        <fullName evidence="4">Mitochondrial carrier protein PET8</fullName>
    </recommendedName>
</protein>
<feature type="non-terminal residue" evidence="2">
    <location>
        <position position="115"/>
    </location>
</feature>
<evidence type="ECO:0000256" key="1">
    <source>
        <dbReference type="SAM" id="MobiDB-lite"/>
    </source>
</evidence>
<dbReference type="GeneID" id="39577268"/>
<sequence length="115" mass="13112">MTSRLAYTTRSARSLFTTARHGIVYPTRFFQTASTQYRSGLKESSQHDPEYTEELKSDSLRKQKEGKGQWNAELASDSEEAVRADRDPTDPRTMQQRSKKKAEDTAKEGTNAIHK</sequence>
<feature type="region of interest" description="Disordered" evidence="1">
    <location>
        <begin position="39"/>
        <end position="115"/>
    </location>
</feature>
<accession>A0A3N2PWK7</accession>
<feature type="compositionally biased region" description="Basic and acidic residues" evidence="1">
    <location>
        <begin position="80"/>
        <end position="90"/>
    </location>
</feature>
<dbReference type="Proteomes" id="UP000272025">
    <property type="component" value="Unassembled WGS sequence"/>
</dbReference>
<dbReference type="AlphaFoldDB" id="A0A3N2PWK7"/>
<dbReference type="RefSeq" id="XP_028466582.1">
    <property type="nucleotide sequence ID" value="XM_028608790.1"/>
</dbReference>
<feature type="compositionally biased region" description="Basic and acidic residues" evidence="1">
    <location>
        <begin position="40"/>
        <end position="67"/>
    </location>
</feature>
<dbReference type="EMBL" id="ML119055">
    <property type="protein sequence ID" value="ROT38776.1"/>
    <property type="molecule type" value="Genomic_DNA"/>
</dbReference>
<evidence type="ECO:0000313" key="3">
    <source>
        <dbReference type="Proteomes" id="UP000272025"/>
    </source>
</evidence>
<gene>
    <name evidence="2" type="ORF">SODALDRAFT_295760</name>
</gene>
<reference evidence="2 3" key="1">
    <citation type="journal article" date="2018" name="Mol. Ecol.">
        <title>The obligate alkalophilic soda-lake fungus Sodiomyces alkalinus has shifted to a protein diet.</title>
        <authorList>
            <person name="Grum-Grzhimaylo A.A."/>
            <person name="Falkoski D.L."/>
            <person name="van den Heuvel J."/>
            <person name="Valero-Jimenez C.A."/>
            <person name="Min B."/>
            <person name="Choi I.G."/>
            <person name="Lipzen A."/>
            <person name="Daum C.G."/>
            <person name="Aanen D.K."/>
            <person name="Tsang A."/>
            <person name="Henrissat B."/>
            <person name="Bilanenko E.N."/>
            <person name="de Vries R.P."/>
            <person name="van Kan J.A.L."/>
            <person name="Grigoriev I.V."/>
            <person name="Debets A.J.M."/>
        </authorList>
    </citation>
    <scope>NUCLEOTIDE SEQUENCE [LARGE SCALE GENOMIC DNA]</scope>
    <source>
        <strain evidence="2 3">F11</strain>
    </source>
</reference>
<proteinExistence type="predicted"/>
<evidence type="ECO:0008006" key="4">
    <source>
        <dbReference type="Google" id="ProtNLM"/>
    </source>
</evidence>
<dbReference type="OrthoDB" id="529205at2759"/>
<name>A0A3N2PWK7_SODAK</name>
<evidence type="ECO:0000313" key="2">
    <source>
        <dbReference type="EMBL" id="ROT38776.1"/>
    </source>
</evidence>
<organism evidence="2 3">
    <name type="scientific">Sodiomyces alkalinus (strain CBS 110278 / VKM F-3762 / F11)</name>
    <name type="common">Alkaliphilic filamentous fungus</name>
    <dbReference type="NCBI Taxonomy" id="1314773"/>
    <lineage>
        <taxon>Eukaryota</taxon>
        <taxon>Fungi</taxon>
        <taxon>Dikarya</taxon>
        <taxon>Ascomycota</taxon>
        <taxon>Pezizomycotina</taxon>
        <taxon>Sordariomycetes</taxon>
        <taxon>Hypocreomycetidae</taxon>
        <taxon>Glomerellales</taxon>
        <taxon>Plectosphaerellaceae</taxon>
        <taxon>Sodiomyces</taxon>
    </lineage>
</organism>
<keyword evidence="3" id="KW-1185">Reference proteome</keyword>